<accession>A0A951Q604</accession>
<evidence type="ECO:0000313" key="1">
    <source>
        <dbReference type="EMBL" id="MBW4566006.1"/>
    </source>
</evidence>
<dbReference type="AlphaFoldDB" id="A0A951Q604"/>
<dbReference type="EMBL" id="JAHHHN010000055">
    <property type="protein sequence ID" value="MBW4566006.1"/>
    <property type="molecule type" value="Genomic_DNA"/>
</dbReference>
<reference evidence="1" key="1">
    <citation type="submission" date="2021-05" db="EMBL/GenBank/DDBJ databases">
        <authorList>
            <person name="Pietrasiak N."/>
            <person name="Ward R."/>
            <person name="Stajich J.E."/>
            <person name="Kurbessoian T."/>
        </authorList>
    </citation>
    <scope>NUCLEOTIDE SEQUENCE</scope>
    <source>
        <strain evidence="1">JT2-VF2</strain>
    </source>
</reference>
<evidence type="ECO:0000313" key="2">
    <source>
        <dbReference type="Proteomes" id="UP000715781"/>
    </source>
</evidence>
<gene>
    <name evidence="1" type="ORF">KME32_34000</name>
</gene>
<comment type="caution">
    <text evidence="1">The sequence shown here is derived from an EMBL/GenBank/DDBJ whole genome shotgun (WGS) entry which is preliminary data.</text>
</comment>
<reference evidence="1" key="2">
    <citation type="journal article" date="2022" name="Microbiol. Resour. Announc.">
        <title>Metagenome Sequencing to Explore Phylogenomics of Terrestrial Cyanobacteria.</title>
        <authorList>
            <person name="Ward R.D."/>
            <person name="Stajich J.E."/>
            <person name="Johansen J.R."/>
            <person name="Huntemann M."/>
            <person name="Clum A."/>
            <person name="Foster B."/>
            <person name="Foster B."/>
            <person name="Roux S."/>
            <person name="Palaniappan K."/>
            <person name="Varghese N."/>
            <person name="Mukherjee S."/>
            <person name="Reddy T.B.K."/>
            <person name="Daum C."/>
            <person name="Copeland A."/>
            <person name="Chen I.A."/>
            <person name="Ivanova N.N."/>
            <person name="Kyrpides N.C."/>
            <person name="Shapiro N."/>
            <person name="Eloe-Fadrosh E.A."/>
            <person name="Pietrasiak N."/>
        </authorList>
    </citation>
    <scope>NUCLEOTIDE SEQUENCE</scope>
    <source>
        <strain evidence="1">JT2-VF2</strain>
    </source>
</reference>
<name>A0A951Q604_9NOST</name>
<sequence>MSENLNEIQLKAADLIARGFTEMDVADMCGKSRAWIQKLKKDEIFQTTVAMFKKQIAESIRKASEESIDNLVTEFRGNSLETSRKLTSLGRKYLALLSDKVETMTPDDIPSKLVPNHLKIVAEVLKISQEIHKEILGIDQLVEELSDIHKMSAIKLNQD</sequence>
<protein>
    <submittedName>
        <fullName evidence="1">Uncharacterized protein</fullName>
    </submittedName>
</protein>
<organism evidence="1 2">
    <name type="scientific">Mojavia pulchra JT2-VF2</name>
    <dbReference type="NCBI Taxonomy" id="287848"/>
    <lineage>
        <taxon>Bacteria</taxon>
        <taxon>Bacillati</taxon>
        <taxon>Cyanobacteriota</taxon>
        <taxon>Cyanophyceae</taxon>
        <taxon>Nostocales</taxon>
        <taxon>Nostocaceae</taxon>
    </lineage>
</organism>
<proteinExistence type="predicted"/>
<dbReference type="Proteomes" id="UP000715781">
    <property type="component" value="Unassembled WGS sequence"/>
</dbReference>